<dbReference type="InterPro" id="IPR036318">
    <property type="entry name" value="FAD-bd_PCMH-like_sf"/>
</dbReference>
<keyword evidence="6" id="KW-1185">Reference proteome</keyword>
<dbReference type="GO" id="GO:0071949">
    <property type="term" value="F:FAD binding"/>
    <property type="evidence" value="ECO:0007669"/>
    <property type="project" value="InterPro"/>
</dbReference>
<evidence type="ECO:0000256" key="3">
    <source>
        <dbReference type="SAM" id="SignalP"/>
    </source>
</evidence>
<dbReference type="InterPro" id="IPR006094">
    <property type="entry name" value="Oxid_FAD_bind_N"/>
</dbReference>
<reference evidence="5 6" key="1">
    <citation type="submission" date="2018-12" db="EMBL/GenBank/DDBJ databases">
        <title>The whole draft genome of Aquabacterium sp. SJQ9.</title>
        <authorList>
            <person name="Sun L."/>
            <person name="Gao X."/>
            <person name="Chen W."/>
            <person name="Huang K."/>
        </authorList>
    </citation>
    <scope>NUCLEOTIDE SEQUENCE [LARGE SCALE GENOMIC DNA]</scope>
    <source>
        <strain evidence="5 6">SJQ9</strain>
    </source>
</reference>
<dbReference type="PANTHER" id="PTHR43762">
    <property type="entry name" value="L-GULONOLACTONE OXIDASE"/>
    <property type="match status" value="1"/>
</dbReference>
<name>A0A426VA33_9BURK</name>
<accession>A0A426VA33</accession>
<protein>
    <submittedName>
        <fullName evidence="5">FAD-binding oxidoreductase</fullName>
    </submittedName>
</protein>
<keyword evidence="1" id="KW-0285">Flavoprotein</keyword>
<evidence type="ECO:0000313" key="6">
    <source>
        <dbReference type="Proteomes" id="UP000269265"/>
    </source>
</evidence>
<dbReference type="InterPro" id="IPR016169">
    <property type="entry name" value="FAD-bd_PCMH_sub2"/>
</dbReference>
<dbReference type="InterPro" id="IPR016166">
    <property type="entry name" value="FAD-bd_PCMH"/>
</dbReference>
<dbReference type="PROSITE" id="PS51387">
    <property type="entry name" value="FAD_PCMH"/>
    <property type="match status" value="1"/>
</dbReference>
<keyword evidence="3" id="KW-0732">Signal</keyword>
<organism evidence="5 6">
    <name type="scientific">Aquabacterium soli</name>
    <dbReference type="NCBI Taxonomy" id="2493092"/>
    <lineage>
        <taxon>Bacteria</taxon>
        <taxon>Pseudomonadati</taxon>
        <taxon>Pseudomonadota</taxon>
        <taxon>Betaproteobacteria</taxon>
        <taxon>Burkholderiales</taxon>
        <taxon>Aquabacterium</taxon>
    </lineage>
</organism>
<evidence type="ECO:0000256" key="2">
    <source>
        <dbReference type="ARBA" id="ARBA00022827"/>
    </source>
</evidence>
<comment type="caution">
    <text evidence="5">The sequence shown here is derived from an EMBL/GenBank/DDBJ whole genome shotgun (WGS) entry which is preliminary data.</text>
</comment>
<dbReference type="RefSeq" id="WP_125243991.1">
    <property type="nucleotide sequence ID" value="NZ_RSED01000010.1"/>
</dbReference>
<proteinExistence type="predicted"/>
<dbReference type="PANTHER" id="PTHR43762:SF1">
    <property type="entry name" value="D-ARABINONO-1,4-LACTONE OXIDASE"/>
    <property type="match status" value="1"/>
</dbReference>
<gene>
    <name evidence="5" type="ORF">EIP75_14500</name>
</gene>
<dbReference type="InterPro" id="IPR016164">
    <property type="entry name" value="FAD-linked_Oxase-like_C"/>
</dbReference>
<dbReference type="EMBL" id="RSED01000010">
    <property type="protein sequence ID" value="RRS03786.1"/>
    <property type="molecule type" value="Genomic_DNA"/>
</dbReference>
<evidence type="ECO:0000259" key="4">
    <source>
        <dbReference type="PROSITE" id="PS51387"/>
    </source>
</evidence>
<sequence length="473" mass="52804">MPTRRTVLQQALLTAGLAVAQPLRALALPNSDSLAIANVTRLYNVRVARIASPQNTAEVIKAVTGWPGQVSVGGGRYSMGGQVAIEGGLHLDMRGLNRLVWLDPAAKRVRVQAGMRWRDLQDLVDPHHLAIKTMQSYASFTVGGAVSVNAHGRYVGNGPVSGSVRALQLVLPDGRVAEASRQHHAELFRAAVGGYGALAAITEVELDLVDNTRIEREVRAVPLSGYVDFFNREVRGHARTVMHNADLMPPLFDAPVAVTWRRSDKPLTDPERLVPRDRRYTLERGVIWAMTELPGGSTLRRSVVQPLRMGGERVIWRNREASLDVAELEPRSRAAATYVLQEYFIPPRHFLAYTRALAPLLHTPCAEVLNVSIRHSPADADALLPWAREEVFSFVVYYKQGTSEPTCRAVGDWTRSLIDLALRHEGRYYLPYQLHASRAQFDQAYPEAAVLRELKRRHDPFNRFSNALWARYL</sequence>
<dbReference type="InterPro" id="IPR010031">
    <property type="entry name" value="FAD_lactone_oxidase-like"/>
</dbReference>
<dbReference type="Proteomes" id="UP000269265">
    <property type="component" value="Unassembled WGS sequence"/>
</dbReference>
<dbReference type="PROSITE" id="PS51318">
    <property type="entry name" value="TAT"/>
    <property type="match status" value="1"/>
</dbReference>
<feature type="chain" id="PRO_5019218648" evidence="3">
    <location>
        <begin position="21"/>
        <end position="473"/>
    </location>
</feature>
<dbReference type="SUPFAM" id="SSF55103">
    <property type="entry name" value="FAD-linked oxidases, C-terminal domain"/>
    <property type="match status" value="1"/>
</dbReference>
<dbReference type="SUPFAM" id="SSF56176">
    <property type="entry name" value="FAD-binding/transporter-associated domain-like"/>
    <property type="match status" value="1"/>
</dbReference>
<dbReference type="GO" id="GO:0016899">
    <property type="term" value="F:oxidoreductase activity, acting on the CH-OH group of donors, oxygen as acceptor"/>
    <property type="evidence" value="ECO:0007669"/>
    <property type="project" value="InterPro"/>
</dbReference>
<dbReference type="OrthoDB" id="9800184at2"/>
<dbReference type="InterPro" id="IPR006311">
    <property type="entry name" value="TAT_signal"/>
</dbReference>
<evidence type="ECO:0000256" key="1">
    <source>
        <dbReference type="ARBA" id="ARBA00022630"/>
    </source>
</evidence>
<dbReference type="AlphaFoldDB" id="A0A426VA33"/>
<dbReference type="Pfam" id="PF01565">
    <property type="entry name" value="FAD_binding_4"/>
    <property type="match status" value="1"/>
</dbReference>
<feature type="domain" description="FAD-binding PCMH-type" evidence="4">
    <location>
        <begin position="43"/>
        <end position="211"/>
    </location>
</feature>
<feature type="signal peptide" evidence="3">
    <location>
        <begin position="1"/>
        <end position="20"/>
    </location>
</feature>
<keyword evidence="2" id="KW-0274">FAD</keyword>
<dbReference type="Gene3D" id="3.30.465.10">
    <property type="match status" value="1"/>
</dbReference>
<evidence type="ECO:0000313" key="5">
    <source>
        <dbReference type="EMBL" id="RRS03786.1"/>
    </source>
</evidence>